<accession>A0ABV8EEF1</accession>
<protein>
    <recommendedName>
        <fullName evidence="4">Oxygenase</fullName>
    </recommendedName>
</protein>
<evidence type="ECO:0008006" key="4">
    <source>
        <dbReference type="Google" id="ProtNLM"/>
    </source>
</evidence>
<dbReference type="RefSeq" id="WP_247260437.1">
    <property type="nucleotide sequence ID" value="NZ_JALJQZ010000009.1"/>
</dbReference>
<proteinExistence type="predicted"/>
<dbReference type="InterPro" id="IPR042098">
    <property type="entry name" value="TauD-like_sf"/>
</dbReference>
<dbReference type="EMBL" id="JBHSBD010000098">
    <property type="protein sequence ID" value="MFC3970249.1"/>
    <property type="molecule type" value="Genomic_DNA"/>
</dbReference>
<comment type="caution">
    <text evidence="2">The sequence shown here is derived from an EMBL/GenBank/DDBJ whole genome shotgun (WGS) entry which is preliminary data.</text>
</comment>
<evidence type="ECO:0000313" key="3">
    <source>
        <dbReference type="Proteomes" id="UP001595697"/>
    </source>
</evidence>
<evidence type="ECO:0000313" key="2">
    <source>
        <dbReference type="EMBL" id="MFC3970249.1"/>
    </source>
</evidence>
<dbReference type="SUPFAM" id="SSF51197">
    <property type="entry name" value="Clavaminate synthase-like"/>
    <property type="match status" value="1"/>
</dbReference>
<keyword evidence="1" id="KW-0560">Oxidoreductase</keyword>
<dbReference type="Proteomes" id="UP001595697">
    <property type="component" value="Unassembled WGS sequence"/>
</dbReference>
<organism evidence="2 3">
    <name type="scientific">Rhizobium lemnae</name>
    <dbReference type="NCBI Taxonomy" id="1214924"/>
    <lineage>
        <taxon>Bacteria</taxon>
        <taxon>Pseudomonadati</taxon>
        <taxon>Pseudomonadota</taxon>
        <taxon>Alphaproteobacteria</taxon>
        <taxon>Hyphomicrobiales</taxon>
        <taxon>Rhizobiaceae</taxon>
        <taxon>Rhizobium/Agrobacterium group</taxon>
        <taxon>Rhizobium</taxon>
    </lineage>
</organism>
<sequence length="381" mass="41527">MSFEEIYGSLALNQRIATLGPVCDIFTGAEGGSAIASVQKTPGGCGRHAVITINSAAAQKIAAIRSERRENGSYEQDPAAYEQDARLCFLDAVPEMISALMFAKTADATTIEVRGLPVPEGKVRTPDDGVVVERDVRGYVFNLVGSLVGSLSLKGFSYSSENHGRLLRAVAPVAQLASQASSQGYADDLGWHQDNANRPMVAAIDPAACSRGPMNEYQAFICVHADEQVPMDVANLEDIVHELSQRHGSVLVDTLFQPEFGLCRPSSHGGGLDATEVSLLARDGKGRLHGRFHAGNVIGMTPTAQASYDAFKAACGATKSRMEIDGERGAVLIYENTRVMHRRRRFTPQFNGSDRYYIRLYMTNHDTFKCWQQFAQERVFS</sequence>
<keyword evidence="3" id="KW-1185">Reference proteome</keyword>
<gene>
    <name evidence="2" type="ORF">ACFOVS_19350</name>
</gene>
<name>A0ABV8EEF1_9HYPH</name>
<evidence type="ECO:0000256" key="1">
    <source>
        <dbReference type="ARBA" id="ARBA00023002"/>
    </source>
</evidence>
<reference evidence="3" key="1">
    <citation type="journal article" date="2019" name="Int. J. Syst. Evol. Microbiol.">
        <title>The Global Catalogue of Microorganisms (GCM) 10K type strain sequencing project: providing services to taxonomists for standard genome sequencing and annotation.</title>
        <authorList>
            <consortium name="The Broad Institute Genomics Platform"/>
            <consortium name="The Broad Institute Genome Sequencing Center for Infectious Disease"/>
            <person name="Wu L."/>
            <person name="Ma J."/>
        </authorList>
    </citation>
    <scope>NUCLEOTIDE SEQUENCE [LARGE SCALE GENOMIC DNA]</scope>
    <source>
        <strain evidence="3">TBRC 5781</strain>
    </source>
</reference>
<dbReference type="Gene3D" id="3.60.130.10">
    <property type="entry name" value="Clavaminate synthase-like"/>
    <property type="match status" value="1"/>
</dbReference>